<dbReference type="EMBL" id="KB097731">
    <property type="protein sequence ID" value="ESN91040.1"/>
    <property type="molecule type" value="Genomic_DNA"/>
</dbReference>
<evidence type="ECO:0000313" key="4">
    <source>
        <dbReference type="EMBL" id="ESN91040.1"/>
    </source>
</evidence>
<dbReference type="AlphaFoldDB" id="T1FI45"/>
<dbReference type="GO" id="GO:0005525">
    <property type="term" value="F:GTP binding"/>
    <property type="evidence" value="ECO:0007669"/>
    <property type="project" value="InterPro"/>
</dbReference>
<dbReference type="SUPFAM" id="SSF52540">
    <property type="entry name" value="P-loop containing nucleoside triphosphate hydrolases"/>
    <property type="match status" value="1"/>
</dbReference>
<evidence type="ECO:0000256" key="1">
    <source>
        <dbReference type="ARBA" id="ARBA00006270"/>
    </source>
</evidence>
<evidence type="ECO:0000256" key="3">
    <source>
        <dbReference type="SAM" id="MobiDB-lite"/>
    </source>
</evidence>
<dbReference type="PANTHER" id="PTHR47978">
    <property type="match status" value="1"/>
</dbReference>
<dbReference type="PROSITE" id="PS51419">
    <property type="entry name" value="RAB"/>
    <property type="match status" value="1"/>
</dbReference>
<dbReference type="RefSeq" id="XP_009030902.1">
    <property type="nucleotide sequence ID" value="XM_009032654.1"/>
</dbReference>
<dbReference type="InterPro" id="IPR027417">
    <property type="entry name" value="P-loop_NTPase"/>
</dbReference>
<evidence type="ECO:0000313" key="5">
    <source>
        <dbReference type="EnsemblMetazoa" id="HelroP182389"/>
    </source>
</evidence>
<keyword evidence="6" id="KW-1185">Reference proteome</keyword>
<comment type="similarity">
    <text evidence="1">Belongs to the small GTPase superfamily. Rab family.</text>
</comment>
<dbReference type="EMBL" id="AMQM01008168">
    <property type="status" value="NOT_ANNOTATED_CDS"/>
    <property type="molecule type" value="Genomic_DNA"/>
</dbReference>
<keyword evidence="2" id="KW-0547">Nucleotide-binding</keyword>
<dbReference type="Proteomes" id="UP000015101">
    <property type="component" value="Unassembled WGS sequence"/>
</dbReference>
<proteinExistence type="inferred from homology"/>
<dbReference type="KEGG" id="hro:HELRODRAFT_182389"/>
<dbReference type="HOGENOM" id="CLU_2099521_0_0_1"/>
<dbReference type="Pfam" id="PF00071">
    <property type="entry name" value="Ras"/>
    <property type="match status" value="1"/>
</dbReference>
<accession>T1FI45</accession>
<dbReference type="GO" id="GO:0003924">
    <property type="term" value="F:GTPase activity"/>
    <property type="evidence" value="ECO:0007669"/>
    <property type="project" value="InterPro"/>
</dbReference>
<dbReference type="InParanoid" id="T1FI45"/>
<protein>
    <submittedName>
        <fullName evidence="4 5">Uncharacterized protein</fullName>
    </submittedName>
</protein>
<evidence type="ECO:0000256" key="2">
    <source>
        <dbReference type="ARBA" id="ARBA00022741"/>
    </source>
</evidence>
<feature type="region of interest" description="Disordered" evidence="3">
    <location>
        <begin position="89"/>
        <end position="116"/>
    </location>
</feature>
<reference evidence="6" key="1">
    <citation type="submission" date="2012-12" db="EMBL/GenBank/DDBJ databases">
        <authorList>
            <person name="Hellsten U."/>
            <person name="Grimwood J."/>
            <person name="Chapman J.A."/>
            <person name="Shapiro H."/>
            <person name="Aerts A."/>
            <person name="Otillar R.P."/>
            <person name="Terry A.Y."/>
            <person name="Boore J.L."/>
            <person name="Simakov O."/>
            <person name="Marletaz F."/>
            <person name="Cho S.-J."/>
            <person name="Edsinger-Gonzales E."/>
            <person name="Havlak P."/>
            <person name="Kuo D.-H."/>
            <person name="Larsson T."/>
            <person name="Lv J."/>
            <person name="Arendt D."/>
            <person name="Savage R."/>
            <person name="Osoegawa K."/>
            <person name="de Jong P."/>
            <person name="Lindberg D.R."/>
            <person name="Seaver E.C."/>
            <person name="Weisblat D.A."/>
            <person name="Putnam N.H."/>
            <person name="Grigoriev I.V."/>
            <person name="Rokhsar D.S."/>
        </authorList>
    </citation>
    <scope>NUCLEOTIDE SEQUENCE</scope>
</reference>
<sequence length="116" mass="13128">MAGSNKESIGKIKNCKAKSLHICNLFNHGHGVLAGNKMDLDQRKCVSEVMAVQMATTNNMHHIPCSAKDMQNIVEIFNHLATEYFNKNINNSNHKSHQNKKNQNYNNHTDDDGDDY</sequence>
<organism evidence="5 6">
    <name type="scientific">Helobdella robusta</name>
    <name type="common">Californian leech</name>
    <dbReference type="NCBI Taxonomy" id="6412"/>
    <lineage>
        <taxon>Eukaryota</taxon>
        <taxon>Metazoa</taxon>
        <taxon>Spiralia</taxon>
        <taxon>Lophotrochozoa</taxon>
        <taxon>Annelida</taxon>
        <taxon>Clitellata</taxon>
        <taxon>Hirudinea</taxon>
        <taxon>Rhynchobdellida</taxon>
        <taxon>Glossiphoniidae</taxon>
        <taxon>Helobdella</taxon>
    </lineage>
</organism>
<dbReference type="CTD" id="20208494"/>
<name>T1FI45_HELRO</name>
<dbReference type="InterPro" id="IPR001806">
    <property type="entry name" value="Small_GTPase"/>
</dbReference>
<dbReference type="EnsemblMetazoa" id="HelroT182389">
    <property type="protein sequence ID" value="HelroP182389"/>
    <property type="gene ID" value="HelroG182389"/>
</dbReference>
<dbReference type="GeneID" id="20208494"/>
<reference evidence="5" key="3">
    <citation type="submission" date="2015-06" db="UniProtKB">
        <authorList>
            <consortium name="EnsemblMetazoa"/>
        </authorList>
    </citation>
    <scope>IDENTIFICATION</scope>
</reference>
<evidence type="ECO:0000313" key="6">
    <source>
        <dbReference type="Proteomes" id="UP000015101"/>
    </source>
</evidence>
<gene>
    <name evidence="5" type="primary">20208494</name>
    <name evidence="4" type="ORF">HELRODRAFT_182389</name>
</gene>
<reference evidence="4 6" key="2">
    <citation type="journal article" date="2013" name="Nature">
        <title>Insights into bilaterian evolution from three spiralian genomes.</title>
        <authorList>
            <person name="Simakov O."/>
            <person name="Marletaz F."/>
            <person name="Cho S.J."/>
            <person name="Edsinger-Gonzales E."/>
            <person name="Havlak P."/>
            <person name="Hellsten U."/>
            <person name="Kuo D.H."/>
            <person name="Larsson T."/>
            <person name="Lv J."/>
            <person name="Arendt D."/>
            <person name="Savage R."/>
            <person name="Osoegawa K."/>
            <person name="de Jong P."/>
            <person name="Grimwood J."/>
            <person name="Chapman J.A."/>
            <person name="Shapiro H."/>
            <person name="Aerts A."/>
            <person name="Otillar R.P."/>
            <person name="Terry A.Y."/>
            <person name="Boore J.L."/>
            <person name="Grigoriev I.V."/>
            <person name="Lindberg D.R."/>
            <person name="Seaver E.C."/>
            <person name="Weisblat D.A."/>
            <person name="Putnam N.H."/>
            <person name="Rokhsar D.S."/>
        </authorList>
    </citation>
    <scope>NUCLEOTIDE SEQUENCE</scope>
</reference>
<dbReference type="Gene3D" id="3.40.50.300">
    <property type="entry name" value="P-loop containing nucleotide triphosphate hydrolases"/>
    <property type="match status" value="1"/>
</dbReference>